<dbReference type="OrthoDB" id="8526020at2"/>
<dbReference type="RefSeq" id="WP_040041551.1">
    <property type="nucleotide sequence ID" value="NZ_JWJG01000028.1"/>
</dbReference>
<feature type="chain" id="PRO_5002163184" description="DUF3108 domain-containing protein" evidence="1">
    <location>
        <begin position="22"/>
        <end position="250"/>
    </location>
</feature>
<name>A0A0C2BNU7_9BURK</name>
<protein>
    <recommendedName>
        <fullName evidence="4">DUF3108 domain-containing protein</fullName>
    </recommendedName>
</protein>
<dbReference type="Proteomes" id="UP000031572">
    <property type="component" value="Unassembled WGS sequence"/>
</dbReference>
<dbReference type="InterPro" id="IPR021457">
    <property type="entry name" value="DUF3108"/>
</dbReference>
<gene>
    <name evidence="2" type="ORF">TSA66_22205</name>
</gene>
<evidence type="ECO:0000256" key="1">
    <source>
        <dbReference type="SAM" id="SignalP"/>
    </source>
</evidence>
<evidence type="ECO:0000313" key="2">
    <source>
        <dbReference type="EMBL" id="KIF82920.1"/>
    </source>
</evidence>
<evidence type="ECO:0000313" key="3">
    <source>
        <dbReference type="Proteomes" id="UP000031572"/>
    </source>
</evidence>
<dbReference type="EMBL" id="JWJG01000028">
    <property type="protein sequence ID" value="KIF82920.1"/>
    <property type="molecule type" value="Genomic_DNA"/>
</dbReference>
<dbReference type="Pfam" id="PF11306">
    <property type="entry name" value="DUF3108"/>
    <property type="match status" value="1"/>
</dbReference>
<accession>A0A0C2BNU7</accession>
<proteinExistence type="predicted"/>
<organism evidence="2 3">
    <name type="scientific">Noviherbaspirillum autotrophicum</name>
    <dbReference type="NCBI Taxonomy" id="709839"/>
    <lineage>
        <taxon>Bacteria</taxon>
        <taxon>Pseudomonadati</taxon>
        <taxon>Pseudomonadota</taxon>
        <taxon>Betaproteobacteria</taxon>
        <taxon>Burkholderiales</taxon>
        <taxon>Oxalobacteraceae</taxon>
        <taxon>Noviherbaspirillum</taxon>
    </lineage>
</organism>
<evidence type="ECO:0008006" key="4">
    <source>
        <dbReference type="Google" id="ProtNLM"/>
    </source>
</evidence>
<comment type="caution">
    <text evidence="2">The sequence shown here is derived from an EMBL/GenBank/DDBJ whole genome shotgun (WGS) entry which is preliminary data.</text>
</comment>
<feature type="signal peptide" evidence="1">
    <location>
        <begin position="1"/>
        <end position="21"/>
    </location>
</feature>
<dbReference type="AlphaFoldDB" id="A0A0C2BNU7"/>
<reference evidence="2 3" key="1">
    <citation type="submission" date="2014-12" db="EMBL/GenBank/DDBJ databases">
        <title>Denitrispirillum autotrophicum gen. nov., sp. nov., Denitrifying, Facultatively Autotrophic Bacteria Isolated from Rice Paddy Soil.</title>
        <authorList>
            <person name="Ishii S."/>
            <person name="Ashida N."/>
            <person name="Ohno H."/>
            <person name="Otsuka S."/>
            <person name="Yokota A."/>
            <person name="Senoo K."/>
        </authorList>
    </citation>
    <scope>NUCLEOTIDE SEQUENCE [LARGE SCALE GENOMIC DNA]</scope>
    <source>
        <strain evidence="2 3">TSA66</strain>
    </source>
</reference>
<keyword evidence="3" id="KW-1185">Reference proteome</keyword>
<dbReference type="STRING" id="709839.TSA66_22205"/>
<keyword evidence="1" id="KW-0732">Signal</keyword>
<sequence>MKSLRIVLPALLACALSLAAAQPPDAPMTKYKFNLPPSAELSYAITAQQSGLQLGGSALVHWVVNGKKFSVASEARAMLLGKILDSRSEGIVDDYGLAPLSFTEKRFRRDRTTTTFDRDAGTIRFTTSEQTYPLRGGEQDRNSAMWQLIAVARAAPAKFKPGTEWTFFVAGQRDAEPWTFKVVEREKISTPLGELNTLHVLKEPAAESGGQHVDIWLSPQHEWYPVRLRYTEPDADYIEQTLEKIGKSAS</sequence>